<dbReference type="AlphaFoldDB" id="A0AAF0F250"/>
<protein>
    <recommendedName>
        <fullName evidence="4">Trafficking protein particle complex subunit 6B</fullName>
    </recommendedName>
</protein>
<keyword evidence="3" id="KW-1185">Reference proteome</keyword>
<dbReference type="PANTHER" id="PTHR12817">
    <property type="entry name" value="TRAFFICKING PROTEIN PARTICLE COMPLEX SUBUNIT 6B"/>
    <property type="match status" value="1"/>
</dbReference>
<evidence type="ECO:0000313" key="2">
    <source>
        <dbReference type="EMBL" id="WFD39039.1"/>
    </source>
</evidence>
<dbReference type="EMBL" id="CP119960">
    <property type="protein sequence ID" value="WFD39039.1"/>
    <property type="molecule type" value="Genomic_DNA"/>
</dbReference>
<evidence type="ECO:0000313" key="3">
    <source>
        <dbReference type="Proteomes" id="UP001217754"/>
    </source>
</evidence>
<gene>
    <name evidence="2" type="ORF">MJAP1_002009</name>
</gene>
<dbReference type="GO" id="GO:0005802">
    <property type="term" value="C:trans-Golgi network"/>
    <property type="evidence" value="ECO:0007669"/>
    <property type="project" value="TreeGrafter"/>
</dbReference>
<dbReference type="Gene3D" id="3.30.1380.20">
    <property type="entry name" value="Trafficking protein particle complex subunit 3"/>
    <property type="match status" value="1"/>
</dbReference>
<accession>A0AAF0F250</accession>
<dbReference type="SUPFAM" id="SSF111126">
    <property type="entry name" value="Ligand-binding domain in the NO signalling and Golgi transport"/>
    <property type="match status" value="1"/>
</dbReference>
<dbReference type="CDD" id="cd14944">
    <property type="entry name" value="TRAPPC6A_Trs33"/>
    <property type="match status" value="1"/>
</dbReference>
<dbReference type="RefSeq" id="XP_060121936.1">
    <property type="nucleotide sequence ID" value="XM_060265953.1"/>
</dbReference>
<organism evidence="2 3">
    <name type="scientific">Malassezia japonica</name>
    <dbReference type="NCBI Taxonomy" id="223818"/>
    <lineage>
        <taxon>Eukaryota</taxon>
        <taxon>Fungi</taxon>
        <taxon>Dikarya</taxon>
        <taxon>Basidiomycota</taxon>
        <taxon>Ustilaginomycotina</taxon>
        <taxon>Malasseziomycetes</taxon>
        <taxon>Malasseziales</taxon>
        <taxon>Malasseziaceae</taxon>
        <taxon>Malassezia</taxon>
    </lineage>
</organism>
<dbReference type="GeneID" id="85225658"/>
<dbReference type="InterPro" id="IPR024096">
    <property type="entry name" value="NO_sig/Golgi_transp_ligand-bd"/>
</dbReference>
<sequence>MAATLAQSAAYKTKRANDMVAQLHLDDPDARVPPALSSADEAEMANSRMEAVGAHAGACLVERLATDRPRTKDTLERVKFVCKELWTTVWDKQIDNLRTNHRGVFVLQDNHFRPLLGVRDAPVYVAQQLAYATGIIQGALRRLGVAASVHADASAMPQCAFHVRVAT</sequence>
<dbReference type="PANTHER" id="PTHR12817:SF0">
    <property type="entry name" value="GEO08327P1"/>
    <property type="match status" value="1"/>
</dbReference>
<dbReference type="Proteomes" id="UP001217754">
    <property type="component" value="Chromosome 3"/>
</dbReference>
<dbReference type="InterPro" id="IPR037992">
    <property type="entry name" value="TRAPPC6/Trs33"/>
</dbReference>
<reference evidence="2" key="1">
    <citation type="submission" date="2023-03" db="EMBL/GenBank/DDBJ databases">
        <title>Mating type loci evolution in Malassezia.</title>
        <authorList>
            <person name="Coelho M.A."/>
        </authorList>
    </citation>
    <scope>NUCLEOTIDE SEQUENCE</scope>
    <source>
        <strain evidence="2">CBS 9431</strain>
    </source>
</reference>
<proteinExistence type="inferred from homology"/>
<evidence type="ECO:0008006" key="4">
    <source>
        <dbReference type="Google" id="ProtNLM"/>
    </source>
</evidence>
<dbReference type="GO" id="GO:0005801">
    <property type="term" value="C:cis-Golgi network"/>
    <property type="evidence" value="ECO:0007669"/>
    <property type="project" value="TreeGrafter"/>
</dbReference>
<evidence type="ECO:0000256" key="1">
    <source>
        <dbReference type="ARBA" id="ARBA00006218"/>
    </source>
</evidence>
<name>A0AAF0F250_9BASI</name>
<dbReference type="InterPro" id="IPR007194">
    <property type="entry name" value="TRAPP_component"/>
</dbReference>
<comment type="similarity">
    <text evidence="1">Belongs to the TRAPP small subunits family. BET3 subfamily.</text>
</comment>
<dbReference type="Pfam" id="PF04051">
    <property type="entry name" value="TRAPP"/>
    <property type="match status" value="1"/>
</dbReference>
<dbReference type="GO" id="GO:0030008">
    <property type="term" value="C:TRAPP complex"/>
    <property type="evidence" value="ECO:0007669"/>
    <property type="project" value="TreeGrafter"/>
</dbReference>
<dbReference type="GO" id="GO:0006888">
    <property type="term" value="P:endoplasmic reticulum to Golgi vesicle-mediated transport"/>
    <property type="evidence" value="ECO:0007669"/>
    <property type="project" value="TreeGrafter"/>
</dbReference>